<comment type="caution">
    <text evidence="8">The sequence shown here is derived from an EMBL/GenBank/DDBJ whole genome shotgun (WGS) entry which is preliminary data.</text>
</comment>
<dbReference type="Pfam" id="PF00825">
    <property type="entry name" value="Ribonuclease_P"/>
    <property type="match status" value="1"/>
</dbReference>
<evidence type="ECO:0000256" key="6">
    <source>
        <dbReference type="HAMAP-Rule" id="MF_00227"/>
    </source>
</evidence>
<dbReference type="EMBL" id="JABMKT010000007">
    <property type="protein sequence ID" value="NYV27642.1"/>
    <property type="molecule type" value="Genomic_DNA"/>
</dbReference>
<dbReference type="InterPro" id="IPR000100">
    <property type="entry name" value="RNase_P"/>
</dbReference>
<keyword evidence="1 6" id="KW-0819">tRNA processing</keyword>
<keyword evidence="9" id="KW-1185">Reference proteome</keyword>
<comment type="subunit">
    <text evidence="6">Consists of a catalytic RNA component (M1 or rnpB) and a protein subunit.</text>
</comment>
<keyword evidence="5 6" id="KW-0694">RNA-binding</keyword>
<evidence type="ECO:0000313" key="8">
    <source>
        <dbReference type="EMBL" id="NYV27642.1"/>
    </source>
</evidence>
<dbReference type="GO" id="GO:0004526">
    <property type="term" value="F:ribonuclease P activity"/>
    <property type="evidence" value="ECO:0007669"/>
    <property type="project" value="UniProtKB-UniRule"/>
</dbReference>
<comment type="similarity">
    <text evidence="6">Belongs to the RnpA family.</text>
</comment>
<proteinExistence type="inferred from homology"/>
<evidence type="ECO:0000256" key="5">
    <source>
        <dbReference type="ARBA" id="ARBA00022884"/>
    </source>
</evidence>
<evidence type="ECO:0000256" key="4">
    <source>
        <dbReference type="ARBA" id="ARBA00022801"/>
    </source>
</evidence>
<evidence type="ECO:0000256" key="2">
    <source>
        <dbReference type="ARBA" id="ARBA00022722"/>
    </source>
</evidence>
<keyword evidence="2 6" id="KW-0540">Nuclease</keyword>
<keyword evidence="4 6" id="KW-0378">Hydrolase</keyword>
<accession>A0A7Z0PED2</accession>
<comment type="catalytic activity">
    <reaction evidence="6">
        <text>Endonucleolytic cleavage of RNA, removing 5'-extranucleotides from tRNA precursor.</text>
        <dbReference type="EC" id="3.1.26.5"/>
    </reaction>
</comment>
<dbReference type="GO" id="GO:0001682">
    <property type="term" value="P:tRNA 5'-leader removal"/>
    <property type="evidence" value="ECO:0007669"/>
    <property type="project" value="UniProtKB-UniRule"/>
</dbReference>
<dbReference type="SUPFAM" id="SSF54211">
    <property type="entry name" value="Ribosomal protein S5 domain 2-like"/>
    <property type="match status" value="1"/>
</dbReference>
<evidence type="ECO:0000256" key="3">
    <source>
        <dbReference type="ARBA" id="ARBA00022759"/>
    </source>
</evidence>
<evidence type="ECO:0000256" key="1">
    <source>
        <dbReference type="ARBA" id="ARBA00022694"/>
    </source>
</evidence>
<dbReference type="Proteomes" id="UP000526184">
    <property type="component" value="Unassembled WGS sequence"/>
</dbReference>
<keyword evidence="3 6" id="KW-0255">Endonuclease</keyword>
<comment type="function">
    <text evidence="6">RNaseP catalyzes the removal of the 5'-leader sequence from pre-tRNA to produce the mature 5'-terminus. It can also cleave other RNA substrates such as 4.5S RNA. The protein component plays an auxiliary but essential role in vivo by binding to the 5'-leader sequence and broadening the substrate specificity of the ribozyme.</text>
</comment>
<evidence type="ECO:0000313" key="9">
    <source>
        <dbReference type="Proteomes" id="UP000526184"/>
    </source>
</evidence>
<dbReference type="Gene3D" id="3.30.230.10">
    <property type="match status" value="1"/>
</dbReference>
<dbReference type="EC" id="3.1.26.5" evidence="6 7"/>
<protein>
    <recommendedName>
        <fullName evidence="6 7">Ribonuclease P protein component</fullName>
        <shortName evidence="6">RNase P protein</shortName>
        <shortName evidence="6">RNaseP protein</shortName>
        <ecNumber evidence="6 7">3.1.26.5</ecNumber>
    </recommendedName>
    <alternativeName>
        <fullName evidence="6">Protein C5</fullName>
    </alternativeName>
</protein>
<organism evidence="8 9">
    <name type="scientific">Streptobacillus felis</name>
    <dbReference type="NCBI Taxonomy" id="1384509"/>
    <lineage>
        <taxon>Bacteria</taxon>
        <taxon>Fusobacteriati</taxon>
        <taxon>Fusobacteriota</taxon>
        <taxon>Fusobacteriia</taxon>
        <taxon>Fusobacteriales</taxon>
        <taxon>Leptotrichiaceae</taxon>
        <taxon>Streptobacillus</taxon>
    </lineage>
</organism>
<dbReference type="GO" id="GO:0042781">
    <property type="term" value="F:3'-tRNA processing endoribonuclease activity"/>
    <property type="evidence" value="ECO:0007669"/>
    <property type="project" value="TreeGrafter"/>
</dbReference>
<dbReference type="InterPro" id="IPR014721">
    <property type="entry name" value="Ribsml_uS5_D2-typ_fold_subgr"/>
</dbReference>
<gene>
    <name evidence="6 8" type="primary">rnpA</name>
    <name evidence="8" type="ORF">HP397_02205</name>
</gene>
<dbReference type="NCBIfam" id="TIGR00188">
    <property type="entry name" value="rnpA"/>
    <property type="match status" value="1"/>
</dbReference>
<dbReference type="GO" id="GO:0000049">
    <property type="term" value="F:tRNA binding"/>
    <property type="evidence" value="ECO:0007669"/>
    <property type="project" value="UniProtKB-UniRule"/>
</dbReference>
<dbReference type="RefSeq" id="WP_180135636.1">
    <property type="nucleotide sequence ID" value="NZ_JABMKT010000007.1"/>
</dbReference>
<dbReference type="AlphaFoldDB" id="A0A7Z0PED2"/>
<dbReference type="InterPro" id="IPR020568">
    <property type="entry name" value="Ribosomal_Su5_D2-typ_SF"/>
</dbReference>
<name>A0A7Z0PED2_9FUSO</name>
<evidence type="ECO:0000256" key="7">
    <source>
        <dbReference type="NCBIfam" id="TIGR00188"/>
    </source>
</evidence>
<sequence>MEKLRKNKEFNRVYNKGKKLSGKYVLIFECNAKKQKLGFVASKKTGNSVYRSRAKRLLREAARLNIELFRDDKEYVLVAKSIFKDKMKEIKYQDIDFDLKRILRKNKNEKNINRPN</sequence>
<dbReference type="GO" id="GO:0030677">
    <property type="term" value="C:ribonuclease P complex"/>
    <property type="evidence" value="ECO:0007669"/>
    <property type="project" value="TreeGrafter"/>
</dbReference>
<dbReference type="PANTHER" id="PTHR33992:SF1">
    <property type="entry name" value="RIBONUCLEASE P PROTEIN COMPONENT"/>
    <property type="match status" value="1"/>
</dbReference>
<dbReference type="HAMAP" id="MF_00227">
    <property type="entry name" value="RNase_P"/>
    <property type="match status" value="1"/>
</dbReference>
<dbReference type="PANTHER" id="PTHR33992">
    <property type="entry name" value="RIBONUCLEASE P PROTEIN COMPONENT"/>
    <property type="match status" value="1"/>
</dbReference>
<reference evidence="8 9" key="1">
    <citation type="submission" date="2020-05" db="EMBL/GenBank/DDBJ databases">
        <title>Streptobacillus felis strain LHL191014123.</title>
        <authorList>
            <person name="Fawzy A."/>
            <person name="Rau J."/>
            <person name="Risse K."/>
            <person name="Schauerte N."/>
            <person name="Geiger C."/>
            <person name="Blom J."/>
            <person name="Imirzalioglu C."/>
            <person name="Falgenhauer J."/>
            <person name="Bach A."/>
            <person name="Herden C."/>
            <person name="Eisenberg T."/>
        </authorList>
    </citation>
    <scope>NUCLEOTIDE SEQUENCE [LARGE SCALE GENOMIC DNA]</scope>
    <source>
        <strain evidence="8 9">LHL191014123</strain>
    </source>
</reference>